<reference evidence="1" key="2">
    <citation type="submission" date="2017-11" db="EMBL/GenBank/DDBJ databases">
        <title>Coralsnake Venomics: Analyses of Venom Gland Transcriptomes and Proteomes of Six Brazilian Taxa.</title>
        <authorList>
            <person name="Aird S.D."/>
            <person name="Jorge da Silva N."/>
            <person name="Qiu L."/>
            <person name="Villar-Briones A."/>
            <person name="Aparecida-Saddi V."/>
            <person name="Campos-Telles M.P."/>
            <person name="Grau M."/>
            <person name="Mikheyev A.S."/>
        </authorList>
    </citation>
    <scope>NUCLEOTIDE SEQUENCE</scope>
    <source>
        <tissue evidence="1">Venom_gland</tissue>
    </source>
</reference>
<proteinExistence type="predicted"/>
<dbReference type="SUPFAM" id="SSF53383">
    <property type="entry name" value="PLP-dependent transferases"/>
    <property type="match status" value="1"/>
</dbReference>
<dbReference type="EMBL" id="IACK01097979">
    <property type="protein sequence ID" value="LAA82055.1"/>
    <property type="molecule type" value="Transcribed_RNA"/>
</dbReference>
<organism evidence="1">
    <name type="scientific">Micrurus lemniscatus lemniscatus</name>
    <dbReference type="NCBI Taxonomy" id="129467"/>
    <lineage>
        <taxon>Eukaryota</taxon>
        <taxon>Metazoa</taxon>
        <taxon>Chordata</taxon>
        <taxon>Craniata</taxon>
        <taxon>Vertebrata</taxon>
        <taxon>Euteleostomi</taxon>
        <taxon>Lepidosauria</taxon>
        <taxon>Squamata</taxon>
        <taxon>Bifurcata</taxon>
        <taxon>Unidentata</taxon>
        <taxon>Episquamata</taxon>
        <taxon>Toxicofera</taxon>
        <taxon>Serpentes</taxon>
        <taxon>Colubroidea</taxon>
        <taxon>Elapidae</taxon>
        <taxon>Elapinae</taxon>
        <taxon>Micrurus</taxon>
    </lineage>
</organism>
<evidence type="ECO:0000313" key="1">
    <source>
        <dbReference type="EMBL" id="LAA82055.1"/>
    </source>
</evidence>
<dbReference type="AlphaFoldDB" id="A0A2D4ICX9"/>
<evidence type="ECO:0008006" key="2">
    <source>
        <dbReference type="Google" id="ProtNLM"/>
    </source>
</evidence>
<dbReference type="InterPro" id="IPR015422">
    <property type="entry name" value="PyrdxlP-dep_Trfase_small"/>
</dbReference>
<dbReference type="InterPro" id="IPR015424">
    <property type="entry name" value="PyrdxlP-dep_Trfase"/>
</dbReference>
<sequence>MDLWMKILDEKLLISPGKAFCCYEPGWFRLVFSDSVDKIILCIQRLQQLLCDKMGEPVTLCSCPERNKCTELDDNVSANVINTPVDDVSEGYSQLKKIAVF</sequence>
<dbReference type="Gene3D" id="3.90.1150.10">
    <property type="entry name" value="Aspartate Aminotransferase, domain 1"/>
    <property type="match status" value="1"/>
</dbReference>
<reference evidence="1" key="1">
    <citation type="submission" date="2017-07" db="EMBL/GenBank/DDBJ databases">
        <authorList>
            <person name="Mikheyev A."/>
            <person name="Grau M."/>
        </authorList>
    </citation>
    <scope>NUCLEOTIDE SEQUENCE</scope>
    <source>
        <tissue evidence="1">Venom_gland</tissue>
    </source>
</reference>
<protein>
    <recommendedName>
        <fullName evidence="2">Aminotransferase class I/classII domain-containing protein</fullName>
    </recommendedName>
</protein>
<name>A0A2D4ICX9_MICLE</name>
<accession>A0A2D4ICX9</accession>